<organism evidence="1 2">
    <name type="scientific">Mycena metata</name>
    <dbReference type="NCBI Taxonomy" id="1033252"/>
    <lineage>
        <taxon>Eukaryota</taxon>
        <taxon>Fungi</taxon>
        <taxon>Dikarya</taxon>
        <taxon>Basidiomycota</taxon>
        <taxon>Agaricomycotina</taxon>
        <taxon>Agaricomycetes</taxon>
        <taxon>Agaricomycetidae</taxon>
        <taxon>Agaricales</taxon>
        <taxon>Marasmiineae</taxon>
        <taxon>Mycenaceae</taxon>
        <taxon>Mycena</taxon>
    </lineage>
</organism>
<dbReference type="Proteomes" id="UP001215598">
    <property type="component" value="Unassembled WGS sequence"/>
</dbReference>
<dbReference type="AlphaFoldDB" id="A0AAD7NF78"/>
<dbReference type="EMBL" id="JARKIB010000039">
    <property type="protein sequence ID" value="KAJ7759565.1"/>
    <property type="molecule type" value="Genomic_DNA"/>
</dbReference>
<evidence type="ECO:0000313" key="1">
    <source>
        <dbReference type="EMBL" id="KAJ7759565.1"/>
    </source>
</evidence>
<evidence type="ECO:0000313" key="2">
    <source>
        <dbReference type="Proteomes" id="UP001215598"/>
    </source>
</evidence>
<dbReference type="InterPro" id="IPR036047">
    <property type="entry name" value="F-box-like_dom_sf"/>
</dbReference>
<dbReference type="SUPFAM" id="SSF81383">
    <property type="entry name" value="F-box domain"/>
    <property type="match status" value="1"/>
</dbReference>
<sequence length="367" mass="41484">MMVLTRRQYKSISRWLPNEILIEIIRAVATADQATLARVCKLFHGLATPVIYSVVELRKLARILGFCRCIVSNSSLSRFVRSLILDDDCVEDAEDSHSKLILRSLKTLMSLEHLSLLPRLLSHEDLNTFFLQCTFPRLVTCRLGVQDAWVDALASFLINHPLLTSLRLPGTPGCPPPLSIPLSNLQYFQGPASFVPQIETSHLKSVDQVWWDSDQESEAEPIFVALRSMTRRDIPFECRIYWVPEAELATLVECVSRNLPQVKLLRIQHGGIGIERPAEKMAALKRCLPRLTSLAFLSMESMVIVPELFSPFWEDEPKDRKTVQALGELCPTLNACCLNGQAWWKSGSIWEKCALKDFRALAGIHFG</sequence>
<accession>A0AAD7NF78</accession>
<gene>
    <name evidence="1" type="ORF">B0H16DRAFT_1533738</name>
</gene>
<protein>
    <recommendedName>
        <fullName evidence="3">F-box domain-containing protein</fullName>
    </recommendedName>
</protein>
<keyword evidence="2" id="KW-1185">Reference proteome</keyword>
<name>A0AAD7NF78_9AGAR</name>
<comment type="caution">
    <text evidence="1">The sequence shown here is derived from an EMBL/GenBank/DDBJ whole genome shotgun (WGS) entry which is preliminary data.</text>
</comment>
<evidence type="ECO:0008006" key="3">
    <source>
        <dbReference type="Google" id="ProtNLM"/>
    </source>
</evidence>
<reference evidence="1" key="1">
    <citation type="submission" date="2023-03" db="EMBL/GenBank/DDBJ databases">
        <title>Massive genome expansion in bonnet fungi (Mycena s.s.) driven by repeated elements and novel gene families across ecological guilds.</title>
        <authorList>
            <consortium name="Lawrence Berkeley National Laboratory"/>
            <person name="Harder C.B."/>
            <person name="Miyauchi S."/>
            <person name="Viragh M."/>
            <person name="Kuo A."/>
            <person name="Thoen E."/>
            <person name="Andreopoulos B."/>
            <person name="Lu D."/>
            <person name="Skrede I."/>
            <person name="Drula E."/>
            <person name="Henrissat B."/>
            <person name="Morin E."/>
            <person name="Kohler A."/>
            <person name="Barry K."/>
            <person name="LaButti K."/>
            <person name="Morin E."/>
            <person name="Salamov A."/>
            <person name="Lipzen A."/>
            <person name="Mereny Z."/>
            <person name="Hegedus B."/>
            <person name="Baldrian P."/>
            <person name="Stursova M."/>
            <person name="Weitz H."/>
            <person name="Taylor A."/>
            <person name="Grigoriev I.V."/>
            <person name="Nagy L.G."/>
            <person name="Martin F."/>
            <person name="Kauserud H."/>
        </authorList>
    </citation>
    <scope>NUCLEOTIDE SEQUENCE</scope>
    <source>
        <strain evidence="1">CBHHK182m</strain>
    </source>
</reference>
<proteinExistence type="predicted"/>